<sequence>MKNTYRVEGMTCGHCVSAVREEISVLDGVSDVDVNLETGGVVVTSNTELDPQAVADAVDEAGYVLVR</sequence>
<keyword evidence="1" id="KW-0479">Metal-binding</keyword>
<dbReference type="Pfam" id="PF00403">
    <property type="entry name" value="HMA"/>
    <property type="match status" value="1"/>
</dbReference>
<dbReference type="SUPFAM" id="SSF55008">
    <property type="entry name" value="HMA, heavy metal-associated domain"/>
    <property type="match status" value="1"/>
</dbReference>
<gene>
    <name evidence="3" type="ORF">F8M49_02515</name>
</gene>
<accession>A0ABU3WKQ8</accession>
<dbReference type="Gene3D" id="3.30.70.100">
    <property type="match status" value="1"/>
</dbReference>
<dbReference type="InterPro" id="IPR017969">
    <property type="entry name" value="Heavy-metal-associated_CS"/>
</dbReference>
<organism evidence="3 4">
    <name type="scientific">Rhodococcus zopfii</name>
    <dbReference type="NCBI Taxonomy" id="43772"/>
    <lineage>
        <taxon>Bacteria</taxon>
        <taxon>Bacillati</taxon>
        <taxon>Actinomycetota</taxon>
        <taxon>Actinomycetes</taxon>
        <taxon>Mycobacteriales</taxon>
        <taxon>Nocardiaceae</taxon>
        <taxon>Rhodococcus</taxon>
    </lineage>
</organism>
<feature type="domain" description="HMA" evidence="2">
    <location>
        <begin position="1"/>
        <end position="66"/>
    </location>
</feature>
<dbReference type="Proteomes" id="UP001275440">
    <property type="component" value="Unassembled WGS sequence"/>
</dbReference>
<proteinExistence type="predicted"/>
<evidence type="ECO:0000313" key="3">
    <source>
        <dbReference type="EMBL" id="MDV2474571.1"/>
    </source>
</evidence>
<comment type="caution">
    <text evidence="3">The sequence shown here is derived from an EMBL/GenBank/DDBJ whole genome shotgun (WGS) entry which is preliminary data.</text>
</comment>
<evidence type="ECO:0000313" key="4">
    <source>
        <dbReference type="Proteomes" id="UP001275440"/>
    </source>
</evidence>
<dbReference type="PRINTS" id="PR00944">
    <property type="entry name" value="CUEXPORT"/>
</dbReference>
<evidence type="ECO:0000259" key="2">
    <source>
        <dbReference type="PROSITE" id="PS50846"/>
    </source>
</evidence>
<name>A0ABU3WKQ8_9NOCA</name>
<dbReference type="InterPro" id="IPR036163">
    <property type="entry name" value="HMA_dom_sf"/>
</dbReference>
<dbReference type="EMBL" id="WBMO01000001">
    <property type="protein sequence ID" value="MDV2474571.1"/>
    <property type="molecule type" value="Genomic_DNA"/>
</dbReference>
<evidence type="ECO:0000256" key="1">
    <source>
        <dbReference type="ARBA" id="ARBA00022723"/>
    </source>
</evidence>
<protein>
    <submittedName>
        <fullName evidence="3">Heavy-metal-associated domain-containing protein</fullName>
    </submittedName>
</protein>
<dbReference type="PROSITE" id="PS50846">
    <property type="entry name" value="HMA_2"/>
    <property type="match status" value="1"/>
</dbReference>
<reference evidence="3 4" key="1">
    <citation type="submission" date="2019-10" db="EMBL/GenBank/DDBJ databases">
        <title>Draft Genome Assembly of Rhodococcus zopfii DSM44189.</title>
        <authorList>
            <person name="Sutton J.M."/>
            <person name="Akob D.M."/>
            <person name="Bushman T.J."/>
        </authorList>
    </citation>
    <scope>NUCLEOTIDE SEQUENCE [LARGE SCALE GENOMIC DNA]</scope>
    <source>
        <strain evidence="3 4">DSM 44189</strain>
    </source>
</reference>
<dbReference type="CDD" id="cd00371">
    <property type="entry name" value="HMA"/>
    <property type="match status" value="1"/>
</dbReference>
<dbReference type="InterPro" id="IPR000428">
    <property type="entry name" value="Cu-bd"/>
</dbReference>
<keyword evidence="4" id="KW-1185">Reference proteome</keyword>
<dbReference type="InterPro" id="IPR006121">
    <property type="entry name" value="HMA_dom"/>
</dbReference>
<dbReference type="PROSITE" id="PS01047">
    <property type="entry name" value="HMA_1"/>
    <property type="match status" value="1"/>
</dbReference>